<dbReference type="UniPathway" id="UPA00143"/>
<sequence>MWRGEAVSAPKVVVHQPNHKITATSSTTANENQNNNQIQTNQPSVQYIYSPSGLFPAPMGRTTKAGQITKSRQRFKLLGKFVAKALMDSRMIDIPLSPIFYKWLLTQELSLSIADMQQIDSTFSRSVVEMEKIAQQKLKIQSSNAGNKEKSLESLKLHGCSIEDLNLDYTLPGYPNIELRKGGRDMGVSIDNIEQYVRLLCHWTLVE</sequence>
<dbReference type="Gene3D" id="3.90.1750.10">
    <property type="entry name" value="Hect, E3 ligase catalytic domains"/>
    <property type="match status" value="1"/>
</dbReference>
<comment type="catalytic activity">
    <reaction evidence="4">
        <text>S-ubiquitinyl-[E2 ubiquitin-conjugating enzyme]-L-cysteine + [acceptor protein]-L-lysine = [E2 ubiquitin-conjugating enzyme]-L-cysteine + N(6)-ubiquitinyl-[acceptor protein]-L-lysine.</text>
        <dbReference type="EC" id="2.3.2.26"/>
    </reaction>
</comment>
<comment type="pathway">
    <text evidence="4">Protein modification; protein ubiquitination.</text>
</comment>
<reference evidence="6" key="1">
    <citation type="submission" date="2020-11" db="EMBL/GenBank/DDBJ databases">
        <authorList>
            <person name="Tran Van P."/>
        </authorList>
    </citation>
    <scope>NUCLEOTIDE SEQUENCE</scope>
</reference>
<dbReference type="PANTHER" id="PTHR45670:SF13">
    <property type="entry name" value="E3 UBIQUITIN-PROTEIN LIGASE TRIP12"/>
    <property type="match status" value="1"/>
</dbReference>
<dbReference type="InterPro" id="IPR045322">
    <property type="entry name" value="HECTD1/TRIP12-like"/>
</dbReference>
<evidence type="ECO:0000256" key="4">
    <source>
        <dbReference type="RuleBase" id="RU369009"/>
    </source>
</evidence>
<comment type="similarity">
    <text evidence="4">Belongs to the UPL family. K-HECT subfamily.</text>
</comment>
<keyword evidence="7" id="KW-1185">Reference proteome</keyword>
<proteinExistence type="inferred from homology"/>
<evidence type="ECO:0000313" key="7">
    <source>
        <dbReference type="Proteomes" id="UP000728032"/>
    </source>
</evidence>
<dbReference type="AlphaFoldDB" id="A0A7R9MSI3"/>
<dbReference type="EC" id="2.3.2.26" evidence="4"/>
<name>A0A7R9MSI3_9ACAR</name>
<dbReference type="GO" id="GO:0000209">
    <property type="term" value="P:protein polyubiquitination"/>
    <property type="evidence" value="ECO:0007669"/>
    <property type="project" value="TreeGrafter"/>
</dbReference>
<dbReference type="InterPro" id="IPR035983">
    <property type="entry name" value="Hect_E3_ubiquitin_ligase"/>
</dbReference>
<evidence type="ECO:0000256" key="1">
    <source>
        <dbReference type="ARBA" id="ARBA00022679"/>
    </source>
</evidence>
<gene>
    <name evidence="6" type="ORF">ONB1V03_LOCUS21930</name>
</gene>
<keyword evidence="2 3" id="KW-0833">Ubl conjugation pathway</keyword>
<evidence type="ECO:0000256" key="2">
    <source>
        <dbReference type="ARBA" id="ARBA00022786"/>
    </source>
</evidence>
<dbReference type="Proteomes" id="UP000728032">
    <property type="component" value="Unassembled WGS sequence"/>
</dbReference>
<dbReference type="EMBL" id="CAJPVJ010045600">
    <property type="protein sequence ID" value="CAG2182509.1"/>
    <property type="molecule type" value="Genomic_DNA"/>
</dbReference>
<organism evidence="6">
    <name type="scientific">Oppiella nova</name>
    <dbReference type="NCBI Taxonomy" id="334625"/>
    <lineage>
        <taxon>Eukaryota</taxon>
        <taxon>Metazoa</taxon>
        <taxon>Ecdysozoa</taxon>
        <taxon>Arthropoda</taxon>
        <taxon>Chelicerata</taxon>
        <taxon>Arachnida</taxon>
        <taxon>Acari</taxon>
        <taxon>Acariformes</taxon>
        <taxon>Sarcoptiformes</taxon>
        <taxon>Oribatida</taxon>
        <taxon>Brachypylina</taxon>
        <taxon>Oppioidea</taxon>
        <taxon>Oppiidae</taxon>
        <taxon>Oppiella</taxon>
    </lineage>
</organism>
<evidence type="ECO:0000256" key="3">
    <source>
        <dbReference type="PROSITE-ProRule" id="PRU00104"/>
    </source>
</evidence>
<protein>
    <recommendedName>
        <fullName evidence="4">E3 ubiquitin-protein ligase</fullName>
        <ecNumber evidence="4">2.3.2.26</ecNumber>
    </recommendedName>
</protein>
<evidence type="ECO:0000313" key="6">
    <source>
        <dbReference type="EMBL" id="CAD7665373.1"/>
    </source>
</evidence>
<accession>A0A7R9MSI3</accession>
<comment type="caution">
    <text evidence="3">Lacks conserved residue(s) required for the propagation of feature annotation.</text>
</comment>
<feature type="domain" description="HECT" evidence="5">
    <location>
        <begin position="75"/>
        <end position="207"/>
    </location>
</feature>
<dbReference type="GO" id="GO:0016607">
    <property type="term" value="C:nuclear speck"/>
    <property type="evidence" value="ECO:0007669"/>
    <property type="project" value="TreeGrafter"/>
</dbReference>
<dbReference type="EMBL" id="OC960425">
    <property type="protein sequence ID" value="CAD7665373.1"/>
    <property type="molecule type" value="Genomic_DNA"/>
</dbReference>
<feature type="non-terminal residue" evidence="6">
    <location>
        <position position="1"/>
    </location>
</feature>
<dbReference type="SUPFAM" id="SSF56204">
    <property type="entry name" value="Hect, E3 ligase catalytic domain"/>
    <property type="match status" value="1"/>
</dbReference>
<dbReference type="GO" id="GO:0061630">
    <property type="term" value="F:ubiquitin protein ligase activity"/>
    <property type="evidence" value="ECO:0007669"/>
    <property type="project" value="UniProtKB-UniRule"/>
</dbReference>
<keyword evidence="1 4" id="KW-0808">Transferase</keyword>
<evidence type="ECO:0000259" key="5">
    <source>
        <dbReference type="PROSITE" id="PS50237"/>
    </source>
</evidence>
<dbReference type="PROSITE" id="PS50237">
    <property type="entry name" value="HECT"/>
    <property type="match status" value="1"/>
</dbReference>
<dbReference type="GO" id="GO:0009966">
    <property type="term" value="P:regulation of signal transduction"/>
    <property type="evidence" value="ECO:0007669"/>
    <property type="project" value="UniProtKB-ARBA"/>
</dbReference>
<comment type="function">
    <text evidence="4">E3 ubiquitin-protein ligase which accepts ubiquitin from an E2 ubiquitin-conjugating enzyme in the form of a thioester and then directly transfers the ubiquitin to targeted substrates.</text>
</comment>
<dbReference type="GO" id="GO:0043161">
    <property type="term" value="P:proteasome-mediated ubiquitin-dependent protein catabolic process"/>
    <property type="evidence" value="ECO:0007669"/>
    <property type="project" value="TreeGrafter"/>
</dbReference>
<dbReference type="PANTHER" id="PTHR45670">
    <property type="entry name" value="E3 UBIQUITIN-PROTEIN LIGASE TRIP12"/>
    <property type="match status" value="1"/>
</dbReference>
<dbReference type="Pfam" id="PF00632">
    <property type="entry name" value="HECT"/>
    <property type="match status" value="1"/>
</dbReference>
<dbReference type="OrthoDB" id="271273at2759"/>
<dbReference type="InterPro" id="IPR000569">
    <property type="entry name" value="HECT_dom"/>
</dbReference>